<dbReference type="HOGENOM" id="CLU_065697_1_1_3"/>
<reference evidence="2 3" key="1">
    <citation type="journal article" date="2008" name="Proc. Natl. Acad. Sci. U.S.A.">
        <title>Niche adaptation and genome expansion in the chlorophyll d-producing cyanobacterium Acaryochloris marina.</title>
        <authorList>
            <person name="Swingley W.D."/>
            <person name="Chen M."/>
            <person name="Cheung P.C."/>
            <person name="Conrad A.L."/>
            <person name="Dejesa L.C."/>
            <person name="Hao J."/>
            <person name="Honchak B.M."/>
            <person name="Karbach L.E."/>
            <person name="Kurdoglu A."/>
            <person name="Lahiri S."/>
            <person name="Mastrian S.D."/>
            <person name="Miyashita H."/>
            <person name="Page L."/>
            <person name="Ramakrishna P."/>
            <person name="Satoh S."/>
            <person name="Sattley W.M."/>
            <person name="Shimada Y."/>
            <person name="Taylor H.L."/>
            <person name="Tomo T."/>
            <person name="Tsuchiya T."/>
            <person name="Wang Z.T."/>
            <person name="Raymond J."/>
            <person name="Mimuro M."/>
            <person name="Blankenship R.E."/>
            <person name="Touchman J.W."/>
        </authorList>
    </citation>
    <scope>NUCLEOTIDE SEQUENCE [LARGE SCALE GENOMIC DNA]</scope>
    <source>
        <strain evidence="3">MBIC 11017</strain>
    </source>
</reference>
<dbReference type="Proteomes" id="UP000000268">
    <property type="component" value="Chromosome"/>
</dbReference>
<name>B0C8I9_ACAM1</name>
<feature type="transmembrane region" description="Helical" evidence="1">
    <location>
        <begin position="80"/>
        <end position="98"/>
    </location>
</feature>
<keyword evidence="3" id="KW-1185">Reference proteome</keyword>
<sequence length="221" mass="24314">MARKIGFGLIWLGFSFYAFVLAPPDQGNSLELIQQLATMNWEGINPFVIALFNLMGIWPMIYGSVLLADGCEQKISAWPFASLSFAFGAFALLPYLALRQSPQPELAGESSRNLKFWDSRGLGLGLLVGGVVLIAFGLSQGDWANFVQLWQTSRFIHVMSLDFCMLSLVFPAILIADANRRGLSIQSPLFWGAVLVPFLGPLVYLCLRPSLYANALQTTEG</sequence>
<keyword evidence="1" id="KW-1133">Transmembrane helix</keyword>
<dbReference type="OrthoDB" id="482433at2"/>
<feature type="transmembrane region" description="Helical" evidence="1">
    <location>
        <begin position="188"/>
        <end position="207"/>
    </location>
</feature>
<dbReference type="eggNOG" id="ENOG502Z8HF">
    <property type="taxonomic scope" value="Bacteria"/>
</dbReference>
<dbReference type="PANTHER" id="PTHR36009">
    <property type="match status" value="1"/>
</dbReference>
<dbReference type="EMBL" id="CP000828">
    <property type="protein sequence ID" value="ABW30144.1"/>
    <property type="molecule type" value="Genomic_DNA"/>
</dbReference>
<evidence type="ECO:0000313" key="2">
    <source>
        <dbReference type="EMBL" id="ABW30144.1"/>
    </source>
</evidence>
<feature type="transmembrane region" description="Helical" evidence="1">
    <location>
        <begin position="155"/>
        <end position="176"/>
    </location>
</feature>
<dbReference type="RefSeq" id="WP_012165405.1">
    <property type="nucleotide sequence ID" value="NC_009925.1"/>
</dbReference>
<gene>
    <name evidence="2" type="ordered locus">AM1_5182</name>
</gene>
<feature type="transmembrane region" description="Helical" evidence="1">
    <location>
        <begin position="44"/>
        <end position="68"/>
    </location>
</feature>
<feature type="transmembrane region" description="Helical" evidence="1">
    <location>
        <begin position="7"/>
        <end position="24"/>
    </location>
</feature>
<protein>
    <recommendedName>
        <fullName evidence="4">DUF2834 domain-containing protein</fullName>
    </recommendedName>
</protein>
<dbReference type="STRING" id="329726.AM1_5182"/>
<keyword evidence="1" id="KW-0472">Membrane</keyword>
<evidence type="ECO:0000256" key="1">
    <source>
        <dbReference type="SAM" id="Phobius"/>
    </source>
</evidence>
<evidence type="ECO:0000313" key="3">
    <source>
        <dbReference type="Proteomes" id="UP000000268"/>
    </source>
</evidence>
<organism evidence="2 3">
    <name type="scientific">Acaryochloris marina (strain MBIC 11017)</name>
    <dbReference type="NCBI Taxonomy" id="329726"/>
    <lineage>
        <taxon>Bacteria</taxon>
        <taxon>Bacillati</taxon>
        <taxon>Cyanobacteriota</taxon>
        <taxon>Cyanophyceae</taxon>
        <taxon>Acaryochloridales</taxon>
        <taxon>Acaryochloridaceae</taxon>
        <taxon>Acaryochloris</taxon>
    </lineage>
</organism>
<feature type="transmembrane region" description="Helical" evidence="1">
    <location>
        <begin position="122"/>
        <end position="143"/>
    </location>
</feature>
<accession>B0C8I9</accession>
<dbReference type="PANTHER" id="PTHR36009:SF3">
    <property type="entry name" value="TRANSMEMBRANE PROTEIN"/>
    <property type="match status" value="1"/>
</dbReference>
<dbReference type="KEGG" id="amr:AM1_5182"/>
<keyword evidence="1" id="KW-0812">Transmembrane</keyword>
<dbReference type="AlphaFoldDB" id="B0C8I9"/>
<evidence type="ECO:0008006" key="4">
    <source>
        <dbReference type="Google" id="ProtNLM"/>
    </source>
</evidence>
<proteinExistence type="predicted"/>